<organism evidence="3 4">
    <name type="scientific">Austropuccinia psidii MF-1</name>
    <dbReference type="NCBI Taxonomy" id="1389203"/>
    <lineage>
        <taxon>Eukaryota</taxon>
        <taxon>Fungi</taxon>
        <taxon>Dikarya</taxon>
        <taxon>Basidiomycota</taxon>
        <taxon>Pucciniomycotina</taxon>
        <taxon>Pucciniomycetes</taxon>
        <taxon>Pucciniales</taxon>
        <taxon>Sphaerophragmiaceae</taxon>
        <taxon>Austropuccinia</taxon>
    </lineage>
</organism>
<dbReference type="EMBL" id="AVOT02024539">
    <property type="protein sequence ID" value="MBW0515255.1"/>
    <property type="molecule type" value="Genomic_DNA"/>
</dbReference>
<comment type="caution">
    <text evidence="3">The sequence shown here is derived from an EMBL/GenBank/DDBJ whole genome shotgun (WGS) entry which is preliminary data.</text>
</comment>
<reference evidence="3" key="1">
    <citation type="submission" date="2021-03" db="EMBL/GenBank/DDBJ databases">
        <title>Draft genome sequence of rust myrtle Austropuccinia psidii MF-1, a brazilian biotype.</title>
        <authorList>
            <person name="Quecine M.C."/>
            <person name="Pachon D.M.R."/>
            <person name="Bonatelli M.L."/>
            <person name="Correr F.H."/>
            <person name="Franceschini L.M."/>
            <person name="Leite T.F."/>
            <person name="Margarido G.R.A."/>
            <person name="Almeida C.A."/>
            <person name="Ferrarezi J.A."/>
            <person name="Labate C.A."/>
        </authorList>
    </citation>
    <scope>NUCLEOTIDE SEQUENCE</scope>
    <source>
        <strain evidence="3">MF-1</strain>
    </source>
</reference>
<evidence type="ECO:0000256" key="2">
    <source>
        <dbReference type="SAM" id="MobiDB-lite"/>
    </source>
</evidence>
<keyword evidence="1" id="KW-0175">Coiled coil</keyword>
<evidence type="ECO:0000313" key="3">
    <source>
        <dbReference type="EMBL" id="MBW0515255.1"/>
    </source>
</evidence>
<evidence type="ECO:0000256" key="1">
    <source>
        <dbReference type="SAM" id="Coils"/>
    </source>
</evidence>
<name>A0A9Q3E9T6_9BASI</name>
<dbReference type="AlphaFoldDB" id="A0A9Q3E9T6"/>
<accession>A0A9Q3E9T6</accession>
<proteinExistence type="predicted"/>
<feature type="region of interest" description="Disordered" evidence="2">
    <location>
        <begin position="116"/>
        <end position="138"/>
    </location>
</feature>
<gene>
    <name evidence="3" type="ORF">O181_054970</name>
</gene>
<feature type="coiled-coil region" evidence="1">
    <location>
        <begin position="49"/>
        <end position="80"/>
    </location>
</feature>
<dbReference type="Proteomes" id="UP000765509">
    <property type="component" value="Unassembled WGS sequence"/>
</dbReference>
<sequence>MEEIHSVGRCTELVDNQNSKWVIRQGFNHLYPTWERVPNHGKFPPKYLVREFQKEQEELKKILEEEKKEEEQNKKEKANDFISMDNWGDWEPPCISTGLEEPFGYAYDLRNKNQRIEDQEKSKAQPLPSKRLFSPNTL</sequence>
<protein>
    <submittedName>
        <fullName evidence="3">Uncharacterized protein</fullName>
    </submittedName>
</protein>
<evidence type="ECO:0000313" key="4">
    <source>
        <dbReference type="Proteomes" id="UP000765509"/>
    </source>
</evidence>
<dbReference type="OrthoDB" id="2506366at2759"/>
<keyword evidence="4" id="KW-1185">Reference proteome</keyword>